<evidence type="ECO:0000313" key="8">
    <source>
        <dbReference type="Proteomes" id="UP001229244"/>
    </source>
</evidence>
<dbReference type="NCBIfam" id="TIGR04408">
    <property type="entry name" value="LptG_lptG"/>
    <property type="match status" value="1"/>
</dbReference>
<dbReference type="PANTHER" id="PTHR33529:SF2">
    <property type="entry name" value="LIPOPOLYSACCHARIDE EXPORT SYSTEM PERMEASE PROTEIN LPTG"/>
    <property type="match status" value="1"/>
</dbReference>
<keyword evidence="4 6" id="KW-1133">Transmembrane helix</keyword>
<keyword evidence="3 6" id="KW-0812">Transmembrane</keyword>
<dbReference type="AlphaFoldDB" id="A0AAE4ASZ5"/>
<dbReference type="RefSeq" id="WP_306885453.1">
    <property type="nucleotide sequence ID" value="NZ_JAUSUL010000002.1"/>
</dbReference>
<feature type="transmembrane region" description="Helical" evidence="6">
    <location>
        <begin position="12"/>
        <end position="32"/>
    </location>
</feature>
<comment type="caution">
    <text evidence="7">The sequence shown here is derived from an EMBL/GenBank/DDBJ whole genome shotgun (WGS) entry which is preliminary data.</text>
</comment>
<protein>
    <submittedName>
        <fullName evidence="7">Lipopolysaccharide export system permease protein</fullName>
    </submittedName>
</protein>
<dbReference type="Pfam" id="PF03739">
    <property type="entry name" value="LptF_LptG"/>
    <property type="match status" value="1"/>
</dbReference>
<proteinExistence type="predicted"/>
<keyword evidence="5 6" id="KW-0472">Membrane</keyword>
<comment type="subcellular location">
    <subcellularLocation>
        <location evidence="1">Cell membrane</location>
        <topology evidence="1">Multi-pass membrane protein</topology>
    </subcellularLocation>
</comment>
<feature type="transmembrane region" description="Helical" evidence="6">
    <location>
        <begin position="306"/>
        <end position="323"/>
    </location>
</feature>
<evidence type="ECO:0000256" key="2">
    <source>
        <dbReference type="ARBA" id="ARBA00022475"/>
    </source>
</evidence>
<gene>
    <name evidence="7" type="ORF">J2S73_002084</name>
</gene>
<keyword evidence="8" id="KW-1185">Reference proteome</keyword>
<dbReference type="Proteomes" id="UP001229244">
    <property type="component" value="Unassembled WGS sequence"/>
</dbReference>
<dbReference type="GO" id="GO:0055085">
    <property type="term" value="P:transmembrane transport"/>
    <property type="evidence" value="ECO:0007669"/>
    <property type="project" value="InterPro"/>
</dbReference>
<dbReference type="GO" id="GO:0043190">
    <property type="term" value="C:ATP-binding cassette (ABC) transporter complex"/>
    <property type="evidence" value="ECO:0007669"/>
    <property type="project" value="InterPro"/>
</dbReference>
<feature type="transmembrane region" description="Helical" evidence="6">
    <location>
        <begin position="67"/>
        <end position="87"/>
    </location>
</feature>
<accession>A0AAE4ASZ5</accession>
<evidence type="ECO:0000256" key="3">
    <source>
        <dbReference type="ARBA" id="ARBA00022692"/>
    </source>
</evidence>
<organism evidence="7 8">
    <name type="scientific">Amorphus orientalis</name>
    <dbReference type="NCBI Taxonomy" id="649198"/>
    <lineage>
        <taxon>Bacteria</taxon>
        <taxon>Pseudomonadati</taxon>
        <taxon>Pseudomonadota</taxon>
        <taxon>Alphaproteobacteria</taxon>
        <taxon>Hyphomicrobiales</taxon>
        <taxon>Amorphaceae</taxon>
        <taxon>Amorphus</taxon>
    </lineage>
</organism>
<feature type="transmembrane region" description="Helical" evidence="6">
    <location>
        <begin position="279"/>
        <end position="300"/>
    </location>
</feature>
<dbReference type="InterPro" id="IPR005495">
    <property type="entry name" value="LptG/LptF_permease"/>
</dbReference>
<evidence type="ECO:0000256" key="6">
    <source>
        <dbReference type="SAM" id="Phobius"/>
    </source>
</evidence>
<evidence type="ECO:0000256" key="5">
    <source>
        <dbReference type="ARBA" id="ARBA00023136"/>
    </source>
</evidence>
<feature type="transmembrane region" description="Helical" evidence="6">
    <location>
        <begin position="99"/>
        <end position="121"/>
    </location>
</feature>
<dbReference type="GO" id="GO:0015920">
    <property type="term" value="P:lipopolysaccharide transport"/>
    <property type="evidence" value="ECO:0007669"/>
    <property type="project" value="TreeGrafter"/>
</dbReference>
<dbReference type="EMBL" id="JAUSUL010000002">
    <property type="protein sequence ID" value="MDQ0315627.1"/>
    <property type="molecule type" value="Genomic_DNA"/>
</dbReference>
<name>A0AAE4ASZ5_9HYPH</name>
<evidence type="ECO:0000313" key="7">
    <source>
        <dbReference type="EMBL" id="MDQ0315627.1"/>
    </source>
</evidence>
<dbReference type="InterPro" id="IPR030923">
    <property type="entry name" value="LptG"/>
</dbReference>
<evidence type="ECO:0000256" key="4">
    <source>
        <dbReference type="ARBA" id="ARBA00022989"/>
    </source>
</evidence>
<keyword evidence="2" id="KW-1003">Cell membrane</keyword>
<reference evidence="7" key="1">
    <citation type="submission" date="2023-07" db="EMBL/GenBank/DDBJ databases">
        <title>Genomic Encyclopedia of Type Strains, Phase IV (KMG-IV): sequencing the most valuable type-strain genomes for metagenomic binning, comparative biology and taxonomic classification.</title>
        <authorList>
            <person name="Goeker M."/>
        </authorList>
    </citation>
    <scope>NUCLEOTIDE SEQUENCE</scope>
    <source>
        <strain evidence="7">DSM 21202</strain>
    </source>
</reference>
<dbReference type="PANTHER" id="PTHR33529">
    <property type="entry name" value="SLR0882 PROTEIN-RELATED"/>
    <property type="match status" value="1"/>
</dbReference>
<evidence type="ECO:0000256" key="1">
    <source>
        <dbReference type="ARBA" id="ARBA00004651"/>
    </source>
</evidence>
<feature type="transmembrane region" description="Helical" evidence="6">
    <location>
        <begin position="335"/>
        <end position="358"/>
    </location>
</feature>
<sequence>MSGIVLPRYLAMRFVSSIGAVFLLGTAIILLADFLELLRRTSDSDSITVLRALLISALRTPSLTEEFLPFAVLFGSIAAFIGLSRRLELVVVRAAGVSVWQFAAPALVVAILIGMGATTIYNPLSATMKERANRLGTTLFEGEQNLLIQTSGDVWFRQDGLEGESIVHARQVVSGGEELFDVAVYQFDDENVFRQRINARKATLSDGEWLLEGVTLYSTDGESEELDTYSLSTFLTPAEVRETVAQPDAVPFWRLPGVIALTQRAGLPAYRYRLRYQTLLARPILLAAMVLIAATVSLRMARLGGVARAIAGGVAAGFVLYVTAEITSDLGGAGVISPSAAAWAPGLAAILLGVSILLHQEDG</sequence>